<dbReference type="PROSITE" id="PS50158">
    <property type="entry name" value="ZF_CCHC"/>
    <property type="match status" value="1"/>
</dbReference>
<dbReference type="InterPro" id="IPR001878">
    <property type="entry name" value="Znf_CCHC"/>
</dbReference>
<dbReference type="InterPro" id="IPR041588">
    <property type="entry name" value="Integrase_H2C2"/>
</dbReference>
<sequence>MTHLSASVAPNVNNVTSGSFPQVNQVRSGPVASAATVNVSHANSPPQVRLDGCQIPYFEASPTSDVMQRNQVLESWLRRIELHGQTDEGRIRLARCVCKNNAELVINSPQFDSILVWPHFKTLLRQKFRGTSCSNDFFTSLQRKSMRDNQTPQDFLLKVEGAVNLGARDYPLEMGDPSCLVRRVFLSGLLPYLSDFLVACDDLPLCDIAAKANKLYLARAARALVRESRRPLPVAAAADAVFGGQDAPVNKPYCTYHRIFGHTTYECREKPRGQVCWCCARTGHFRFNCPFPAGQAGEGPRPSGREFDGFSPGLVSQLVLPPKVRGAAMKIVHSSSTAAHPGVYCTYKRLQDYYWFPNALQFCRKFIQSCATCQRRKGVARGRAPLAATPLATQPFERVSVDLIELPPARNGDKYILSIVDELTRFIQLVPLADKEAHTVADALIAHYVTLLGPPQTLVSDNGGEFTGRECTFPIGMTNHQTRAGHIGGRQLDLIAARDAAVTGTQRVREDNIEAVDRRTKATPELTLGTLVIRKRQAPGACSLSRAEQSPGCPLTFHQS</sequence>
<dbReference type="InterPro" id="IPR050951">
    <property type="entry name" value="Retrovirus_Pol_polyprotein"/>
</dbReference>
<evidence type="ECO:0000259" key="3">
    <source>
        <dbReference type="PROSITE" id="PS50158"/>
    </source>
</evidence>
<organism evidence="5 6">
    <name type="scientific">Penaeus vannamei</name>
    <name type="common">Whiteleg shrimp</name>
    <name type="synonym">Litopenaeus vannamei</name>
    <dbReference type="NCBI Taxonomy" id="6689"/>
    <lineage>
        <taxon>Eukaryota</taxon>
        <taxon>Metazoa</taxon>
        <taxon>Ecdysozoa</taxon>
        <taxon>Arthropoda</taxon>
        <taxon>Crustacea</taxon>
        <taxon>Multicrustacea</taxon>
        <taxon>Malacostraca</taxon>
        <taxon>Eumalacostraca</taxon>
        <taxon>Eucarida</taxon>
        <taxon>Decapoda</taxon>
        <taxon>Dendrobranchiata</taxon>
        <taxon>Penaeoidea</taxon>
        <taxon>Penaeidae</taxon>
        <taxon>Penaeus</taxon>
    </lineage>
</organism>
<evidence type="ECO:0000256" key="1">
    <source>
        <dbReference type="ARBA" id="ARBA00012493"/>
    </source>
</evidence>
<feature type="domain" description="Integrase catalytic" evidence="4">
    <location>
        <begin position="391"/>
        <end position="470"/>
    </location>
</feature>
<dbReference type="PROSITE" id="PS50994">
    <property type="entry name" value="INTEGRASE"/>
    <property type="match status" value="1"/>
</dbReference>
<feature type="domain" description="CCHC-type" evidence="3">
    <location>
        <begin position="276"/>
        <end position="290"/>
    </location>
</feature>
<dbReference type="Proteomes" id="UP000283509">
    <property type="component" value="Unassembled WGS sequence"/>
</dbReference>
<keyword evidence="2" id="KW-0862">Zinc</keyword>
<dbReference type="GO" id="GO:0008270">
    <property type="term" value="F:zinc ion binding"/>
    <property type="evidence" value="ECO:0007669"/>
    <property type="project" value="UniProtKB-KW"/>
</dbReference>
<dbReference type="PANTHER" id="PTHR37984:SF15">
    <property type="entry name" value="INTEGRASE CATALYTIC DOMAIN-CONTAINING PROTEIN"/>
    <property type="match status" value="1"/>
</dbReference>
<keyword evidence="6" id="KW-1185">Reference proteome</keyword>
<dbReference type="SUPFAM" id="SSF57756">
    <property type="entry name" value="Retrovirus zinc finger-like domains"/>
    <property type="match status" value="1"/>
</dbReference>
<dbReference type="PANTHER" id="PTHR37984">
    <property type="entry name" value="PROTEIN CBG26694"/>
    <property type="match status" value="1"/>
</dbReference>
<dbReference type="InterPro" id="IPR036875">
    <property type="entry name" value="Znf_CCHC_sf"/>
</dbReference>
<dbReference type="GO" id="GO:0015074">
    <property type="term" value="P:DNA integration"/>
    <property type="evidence" value="ECO:0007669"/>
    <property type="project" value="InterPro"/>
</dbReference>
<keyword evidence="2" id="KW-0863">Zinc-finger</keyword>
<evidence type="ECO:0000313" key="5">
    <source>
        <dbReference type="EMBL" id="ROT79955.1"/>
    </source>
</evidence>
<dbReference type="Pfam" id="PF00665">
    <property type="entry name" value="rve"/>
    <property type="match status" value="1"/>
</dbReference>
<evidence type="ECO:0000259" key="4">
    <source>
        <dbReference type="PROSITE" id="PS50994"/>
    </source>
</evidence>
<dbReference type="InterPro" id="IPR001584">
    <property type="entry name" value="Integrase_cat-core"/>
</dbReference>
<protein>
    <recommendedName>
        <fullName evidence="1">RNA-directed DNA polymerase</fullName>
        <ecNumber evidence="1">2.7.7.49</ecNumber>
    </recommendedName>
</protein>
<reference evidence="5 6" key="1">
    <citation type="submission" date="2018-04" db="EMBL/GenBank/DDBJ databases">
        <authorList>
            <person name="Zhang X."/>
            <person name="Yuan J."/>
            <person name="Li F."/>
            <person name="Xiang J."/>
        </authorList>
    </citation>
    <scope>NUCLEOTIDE SEQUENCE [LARGE SCALE GENOMIC DNA]</scope>
    <source>
        <tissue evidence="5">Muscle</tissue>
    </source>
</reference>
<proteinExistence type="predicted"/>
<comment type="caution">
    <text evidence="5">The sequence shown here is derived from an EMBL/GenBank/DDBJ whole genome shotgun (WGS) entry which is preliminary data.</text>
</comment>
<keyword evidence="2" id="KW-0479">Metal-binding</keyword>
<dbReference type="Pfam" id="PF17921">
    <property type="entry name" value="Integrase_H2C2"/>
    <property type="match status" value="1"/>
</dbReference>
<gene>
    <name evidence="5" type="ORF">C7M84_001325</name>
</gene>
<reference evidence="5 6" key="2">
    <citation type="submission" date="2019-01" db="EMBL/GenBank/DDBJ databases">
        <title>The decoding of complex shrimp genome reveals the adaptation for benthos swimmer, frequently molting mechanism and breeding impact on genome.</title>
        <authorList>
            <person name="Sun Y."/>
            <person name="Gao Y."/>
            <person name="Yu Y."/>
        </authorList>
    </citation>
    <scope>NUCLEOTIDE SEQUENCE [LARGE SCALE GENOMIC DNA]</scope>
    <source>
        <tissue evidence="5">Muscle</tissue>
    </source>
</reference>
<dbReference type="EC" id="2.7.7.49" evidence="1"/>
<name>A0A3R7PX68_PENVA</name>
<dbReference type="Gene3D" id="3.30.420.10">
    <property type="entry name" value="Ribonuclease H-like superfamily/Ribonuclease H"/>
    <property type="match status" value="1"/>
</dbReference>
<dbReference type="GO" id="GO:0003676">
    <property type="term" value="F:nucleic acid binding"/>
    <property type="evidence" value="ECO:0007669"/>
    <property type="project" value="InterPro"/>
</dbReference>
<dbReference type="SUPFAM" id="SSF53098">
    <property type="entry name" value="Ribonuclease H-like"/>
    <property type="match status" value="1"/>
</dbReference>
<evidence type="ECO:0000313" key="6">
    <source>
        <dbReference type="Proteomes" id="UP000283509"/>
    </source>
</evidence>
<accession>A0A3R7PX68</accession>
<evidence type="ECO:0000256" key="2">
    <source>
        <dbReference type="PROSITE-ProRule" id="PRU00047"/>
    </source>
</evidence>
<dbReference type="EMBL" id="QCYY01001171">
    <property type="protein sequence ID" value="ROT79955.1"/>
    <property type="molecule type" value="Genomic_DNA"/>
</dbReference>
<dbReference type="InterPro" id="IPR036397">
    <property type="entry name" value="RNaseH_sf"/>
</dbReference>
<dbReference type="AlphaFoldDB" id="A0A3R7PX68"/>
<dbReference type="Gene3D" id="1.10.340.70">
    <property type="match status" value="1"/>
</dbReference>
<dbReference type="InterPro" id="IPR012337">
    <property type="entry name" value="RNaseH-like_sf"/>
</dbReference>
<dbReference type="GO" id="GO:0003964">
    <property type="term" value="F:RNA-directed DNA polymerase activity"/>
    <property type="evidence" value="ECO:0007669"/>
    <property type="project" value="UniProtKB-EC"/>
</dbReference>